<reference evidence="1 2" key="1">
    <citation type="journal article" date="2016" name="Nat. Commun.">
        <title>Thousands of microbial genomes shed light on interconnected biogeochemical processes in an aquifer system.</title>
        <authorList>
            <person name="Anantharaman K."/>
            <person name="Brown C.T."/>
            <person name="Hug L.A."/>
            <person name="Sharon I."/>
            <person name="Castelle C.J."/>
            <person name="Probst A.J."/>
            <person name="Thomas B.C."/>
            <person name="Singh A."/>
            <person name="Wilkins M.J."/>
            <person name="Karaoz U."/>
            <person name="Brodie E.L."/>
            <person name="Williams K.H."/>
            <person name="Hubbard S.S."/>
            <person name="Banfield J.F."/>
        </authorList>
    </citation>
    <scope>NUCLEOTIDE SEQUENCE [LARGE SCALE GENOMIC DNA]</scope>
</reference>
<comment type="caution">
    <text evidence="1">The sequence shown here is derived from an EMBL/GenBank/DDBJ whole genome shotgun (WGS) entry which is preliminary data.</text>
</comment>
<dbReference type="EMBL" id="MFJE01000068">
    <property type="protein sequence ID" value="OGG12907.1"/>
    <property type="molecule type" value="Genomic_DNA"/>
</dbReference>
<dbReference type="AlphaFoldDB" id="A0A1F5ZLD4"/>
<gene>
    <name evidence="1" type="ORF">A2773_01715</name>
</gene>
<protein>
    <submittedName>
        <fullName evidence="1">Uncharacterized protein</fullName>
    </submittedName>
</protein>
<dbReference type="Proteomes" id="UP000177383">
    <property type="component" value="Unassembled WGS sequence"/>
</dbReference>
<evidence type="ECO:0000313" key="1">
    <source>
        <dbReference type="EMBL" id="OGG12907.1"/>
    </source>
</evidence>
<accession>A0A1F5ZLD4</accession>
<organism evidence="1 2">
    <name type="scientific">Candidatus Gottesmanbacteria bacterium RIFCSPHIGHO2_01_FULL_39_10</name>
    <dbReference type="NCBI Taxonomy" id="1798375"/>
    <lineage>
        <taxon>Bacteria</taxon>
        <taxon>Candidatus Gottesmaniibacteriota</taxon>
    </lineage>
</organism>
<evidence type="ECO:0000313" key="2">
    <source>
        <dbReference type="Proteomes" id="UP000177383"/>
    </source>
</evidence>
<sequence>MLIFFYTIRIPLFVTLSIYHLVDRLILGEYTSFERAIFMKKSKKYSKIRLTIRISNDLIMRVKAQALLEHKNTSQYVEHILDKRVPKVIEIRADIRKF</sequence>
<proteinExistence type="predicted"/>
<name>A0A1F5ZLD4_9BACT</name>